<dbReference type="GO" id="GO:0008713">
    <property type="term" value="F:ADP-heptose-lipopolysaccharide heptosyltransferase activity"/>
    <property type="evidence" value="ECO:0007669"/>
    <property type="project" value="TreeGrafter"/>
</dbReference>
<proteinExistence type="predicted"/>
<dbReference type="PANTHER" id="PTHR30160:SF1">
    <property type="entry name" value="LIPOPOLYSACCHARIDE 1,2-N-ACETYLGLUCOSAMINETRANSFERASE-RELATED"/>
    <property type="match status" value="1"/>
</dbReference>
<dbReference type="EMBL" id="NPKJ01000072">
    <property type="protein sequence ID" value="PAQ05453.1"/>
    <property type="molecule type" value="Genomic_DNA"/>
</dbReference>
<dbReference type="Proteomes" id="UP000216442">
    <property type="component" value="Unassembled WGS sequence"/>
</dbReference>
<comment type="caution">
    <text evidence="3">The sequence shown here is derived from an EMBL/GenBank/DDBJ whole genome shotgun (WGS) entry which is preliminary data.</text>
</comment>
<evidence type="ECO:0008006" key="5">
    <source>
        <dbReference type="Google" id="ProtNLM"/>
    </source>
</evidence>
<sequence>MAMGYFTKHDGNQIIYRSWEEPEQSSAKMRILALKLDHVGDFWMSLGPLKDLRQRFAHAHITLVVGSWNIDTAKQFDLADDYVAFDFFPRSPKDKTRKEAADIRPLLTGEFDLAIDMRVPDETRPILLEVPARHRAAIVDPYRMHQIDIAIAPFNLKLRRAIFYKLAQNIGIANKIPRRWLDWFIDRKQVRLQHVSEILLFLVAKAAAYFDGESEAGHRQSSTTGKAPIVVAPFSNSSLRDWPIENFGKLVAALSTRGEVVLVGRGESLEALEEVAKIARDRGAADIRMAVDLSELEFNHLVNSAALVVSNNSGTGHVAAQLGRPTIGIFTASHLPEIWGFRGPLVSMLMSVIECRGCGLDKVRRCPVKVRCKFDITPDLVIAEVNAMMNHCKVRDKLIVARGHHNHDCPALGR</sequence>
<dbReference type="Gene3D" id="3.40.50.2000">
    <property type="entry name" value="Glycogen Phosphorylase B"/>
    <property type="match status" value="2"/>
</dbReference>
<dbReference type="OrthoDB" id="9807356at2"/>
<dbReference type="AlphaFoldDB" id="A0A271LBI3"/>
<evidence type="ECO:0000313" key="3">
    <source>
        <dbReference type="EMBL" id="PAQ05453.1"/>
    </source>
</evidence>
<evidence type="ECO:0000256" key="1">
    <source>
        <dbReference type="ARBA" id="ARBA00022676"/>
    </source>
</evidence>
<organism evidence="3 4">
    <name type="scientific">Mesorhizobium temperatum</name>
    <dbReference type="NCBI Taxonomy" id="241416"/>
    <lineage>
        <taxon>Bacteria</taxon>
        <taxon>Pseudomonadati</taxon>
        <taxon>Pseudomonadota</taxon>
        <taxon>Alphaproteobacteria</taxon>
        <taxon>Hyphomicrobiales</taxon>
        <taxon>Phyllobacteriaceae</taxon>
        <taxon>Mesorhizobium</taxon>
    </lineage>
</organism>
<name>A0A271LBI3_9HYPH</name>
<keyword evidence="2" id="KW-0808">Transferase</keyword>
<dbReference type="CDD" id="cd03789">
    <property type="entry name" value="GT9_LPS_heptosyltransferase"/>
    <property type="match status" value="1"/>
</dbReference>
<gene>
    <name evidence="3" type="ORF">CIT26_30595</name>
</gene>
<dbReference type="SUPFAM" id="SSF53756">
    <property type="entry name" value="UDP-Glycosyltransferase/glycogen phosphorylase"/>
    <property type="match status" value="1"/>
</dbReference>
<dbReference type="GO" id="GO:0009244">
    <property type="term" value="P:lipopolysaccharide core region biosynthetic process"/>
    <property type="evidence" value="ECO:0007669"/>
    <property type="project" value="TreeGrafter"/>
</dbReference>
<dbReference type="Pfam" id="PF01075">
    <property type="entry name" value="Glyco_transf_9"/>
    <property type="match status" value="1"/>
</dbReference>
<dbReference type="PANTHER" id="PTHR30160">
    <property type="entry name" value="TETRAACYLDISACCHARIDE 4'-KINASE-RELATED"/>
    <property type="match status" value="1"/>
</dbReference>
<keyword evidence="1" id="KW-0328">Glycosyltransferase</keyword>
<dbReference type="GO" id="GO:0005829">
    <property type="term" value="C:cytosol"/>
    <property type="evidence" value="ECO:0007669"/>
    <property type="project" value="TreeGrafter"/>
</dbReference>
<dbReference type="InterPro" id="IPR002201">
    <property type="entry name" value="Glyco_trans_9"/>
</dbReference>
<reference evidence="3 4" key="1">
    <citation type="submission" date="2017-08" db="EMBL/GenBank/DDBJ databases">
        <title>Mesorhizobium wenxinae sp. nov., a novel rhizobial species isolated from root nodules of chickpea (Cicer arietinum L.).</title>
        <authorList>
            <person name="Zhang J."/>
        </authorList>
    </citation>
    <scope>NUCLEOTIDE SEQUENCE [LARGE SCALE GENOMIC DNA]</scope>
    <source>
        <strain evidence="3 4">SDW018</strain>
    </source>
</reference>
<keyword evidence="4" id="KW-1185">Reference proteome</keyword>
<protein>
    <recommendedName>
        <fullName evidence="5">Lipopolysaccharide heptosyltransferase II</fullName>
    </recommendedName>
</protein>
<evidence type="ECO:0000313" key="4">
    <source>
        <dbReference type="Proteomes" id="UP000216442"/>
    </source>
</evidence>
<dbReference type="InterPro" id="IPR051199">
    <property type="entry name" value="LPS_LOS_Heptosyltrfase"/>
</dbReference>
<evidence type="ECO:0000256" key="2">
    <source>
        <dbReference type="ARBA" id="ARBA00022679"/>
    </source>
</evidence>
<accession>A0A271LBI3</accession>